<comment type="caution">
    <text evidence="2">The sequence shown here is derived from an EMBL/GenBank/DDBJ whole genome shotgun (WGS) entry which is preliminary data.</text>
</comment>
<accession>A0A0L7MM67</accession>
<name>A0A0L7MM67_COMTE</name>
<protein>
    <submittedName>
        <fullName evidence="2">Uncharacterized protein</fullName>
    </submittedName>
</protein>
<dbReference type="PATRIC" id="fig|285.49.peg.1335"/>
<reference evidence="3" key="1">
    <citation type="submission" date="2014-06" db="EMBL/GenBank/DDBJ databases">
        <title>Draft genome sequence of C. testosteroni WDL7.</title>
        <authorList>
            <person name="Wu Y."/>
            <person name="Seshan H."/>
            <person name="Arumugam K."/>
        </authorList>
    </citation>
    <scope>NUCLEOTIDE SEQUENCE [LARGE SCALE GENOMIC DNA]</scope>
    <source>
        <strain evidence="3">WDL7</strain>
    </source>
</reference>
<proteinExistence type="predicted"/>
<sequence length="911" mass="101054">MAPDLAILLSFDKEFLHPKIDRARLSEIPRWEELTASIRLKLPNDFPSSELEVLVTWIKVEERLKIWNQLSRLDQQRVSDAIFAISSATGGSYFLTHAIELCPELKDYLFPMALQIKTANTPLVEPQKTVTVDTTKALPTAAAETSEDLGGDALSTEAMLHETSSDEEKEWLSLIAAAKNTVHQLETEPSTEGTAQLLSLASQLNEKAPLLTRGSRIAAAMQELFELARKAAEFGPTRDGSSEFEVLNTAVLEAIELAWRRAQTASTSSHEERVFEADIERAVNEGTTALQQCHEFSSKVASLEHELQSVAEKLRVTNGPNARLSLATTKRQHASELSEARDALTQAEHELLHAICPNRDTSSLEEGRQETTADSIDITAETEPLPTRTELGTNSATETHFVAEPEAFDPPTSSAEVTSAGEPDNSLSETNPSEGDAPEEEPMSEELVHEATIDASTETGNTLESALNRSTSEIFIPTEEACSAITDERCGPIWSALERNQAGLAYWMARAVHQSPEPLRYIRPELLGAVALSEHVLTPDGEISQRLEMLYREFDESWFDADPETPPAWTRAMNWLLFSSVLRPILLCPKSGASGVAGFLHLGAASLHQVRQTCEDFAQRAQGFHLEAATFKTPRESAEWQRQVDVVKVEAQAWLERAPSMKMLFQAASQVWQQWLKTDGLIWKMLTPVAQGQSENLESVSRVIASVSTANALERLIQESDRRSIGKRGNEIHTRALSQMSSRVQEAIHLARRWIALEEQRPKKTGTLHRLIDDLRIQVLPLISDSIQELQSEESADDLAFVSTARQQAVRSLRSLQDLLDAEISLPLEESNPDKVLGRDLALAQGLDVDAHWLPTTDSARLEELLRTAIEDGVDASTAFKHRIKTHDLLNAERVLDSESRADRDVDDLRC</sequence>
<dbReference type="Proteomes" id="UP000037442">
    <property type="component" value="Unassembled WGS sequence"/>
</dbReference>
<organism evidence="2 3">
    <name type="scientific">Comamonas testosteroni</name>
    <name type="common">Pseudomonas testosteroni</name>
    <dbReference type="NCBI Taxonomy" id="285"/>
    <lineage>
        <taxon>Bacteria</taxon>
        <taxon>Pseudomonadati</taxon>
        <taxon>Pseudomonadota</taxon>
        <taxon>Betaproteobacteria</taxon>
        <taxon>Burkholderiales</taxon>
        <taxon>Comamonadaceae</taxon>
        <taxon>Comamonas</taxon>
    </lineage>
</organism>
<gene>
    <name evidence="2" type="ORF">GL58_06445</name>
</gene>
<feature type="region of interest" description="Disordered" evidence="1">
    <location>
        <begin position="355"/>
        <end position="445"/>
    </location>
</feature>
<evidence type="ECO:0000313" key="2">
    <source>
        <dbReference type="EMBL" id="KOC22925.1"/>
    </source>
</evidence>
<dbReference type="EMBL" id="JNVD01000015">
    <property type="protein sequence ID" value="KOC22925.1"/>
    <property type="molecule type" value="Genomic_DNA"/>
</dbReference>
<evidence type="ECO:0000256" key="1">
    <source>
        <dbReference type="SAM" id="MobiDB-lite"/>
    </source>
</evidence>
<dbReference type="AlphaFoldDB" id="A0A0L7MM67"/>
<evidence type="ECO:0000313" key="3">
    <source>
        <dbReference type="Proteomes" id="UP000037442"/>
    </source>
</evidence>